<accession>A0A8S0TPY2</accession>
<keyword evidence="2" id="KW-0539">Nucleus</keyword>
<sequence>MKDDVISSSGDPLLPPRSSSPPPSLTPAASSIGASSPAVPTNAGSADWFGQVQNSKGSRIGSQPMWTSLSTSAGDSALGSSQPSCRPWERGDLLRRLSTFNPANWFGKPKAASALACARRGWVNVDVDKIKCESCGVNLKFISSATWTTPEADSAGEDFTKKLDGGHKVNCPWVGNICAESLVQFPPTPLSALIGGYKDRCDGMLQFLSLPIVAASAIEQMQISRGPEIDRLLAQSQFAGNELGFKLEIISGTESARDDIFFIYSRVYT</sequence>
<dbReference type="GO" id="GO:0005634">
    <property type="term" value="C:nucleus"/>
    <property type="evidence" value="ECO:0007669"/>
    <property type="project" value="UniProtKB-SubCell"/>
</dbReference>
<feature type="compositionally biased region" description="Low complexity" evidence="3">
    <location>
        <begin position="26"/>
        <end position="40"/>
    </location>
</feature>
<dbReference type="Gramene" id="OE9A064921T1">
    <property type="protein sequence ID" value="OE9A064921C1"/>
    <property type="gene ID" value="OE9A064921"/>
</dbReference>
<evidence type="ECO:0000256" key="1">
    <source>
        <dbReference type="ARBA" id="ARBA00004123"/>
    </source>
</evidence>
<feature type="domain" description="C3HC-type" evidence="4">
    <location>
        <begin position="87"/>
        <end position="212"/>
    </location>
</feature>
<comment type="subcellular location">
    <subcellularLocation>
        <location evidence="1">Nucleus</location>
    </subcellularLocation>
</comment>
<dbReference type="Pfam" id="PF07967">
    <property type="entry name" value="zf-C3HC"/>
    <property type="match status" value="1"/>
</dbReference>
<dbReference type="PANTHER" id="PTHR15835:SF16">
    <property type="entry name" value="F20D23.9 PROTEIN"/>
    <property type="match status" value="1"/>
</dbReference>
<evidence type="ECO:0000259" key="4">
    <source>
        <dbReference type="Pfam" id="PF07967"/>
    </source>
</evidence>
<dbReference type="OrthoDB" id="614844at2759"/>
<feature type="compositionally biased region" description="Polar residues" evidence="3">
    <location>
        <begin position="51"/>
        <end position="84"/>
    </location>
</feature>
<name>A0A8S0TPY2_OLEEU</name>
<organism evidence="5 6">
    <name type="scientific">Olea europaea subsp. europaea</name>
    <dbReference type="NCBI Taxonomy" id="158383"/>
    <lineage>
        <taxon>Eukaryota</taxon>
        <taxon>Viridiplantae</taxon>
        <taxon>Streptophyta</taxon>
        <taxon>Embryophyta</taxon>
        <taxon>Tracheophyta</taxon>
        <taxon>Spermatophyta</taxon>
        <taxon>Magnoliopsida</taxon>
        <taxon>eudicotyledons</taxon>
        <taxon>Gunneridae</taxon>
        <taxon>Pentapetalae</taxon>
        <taxon>asterids</taxon>
        <taxon>lamiids</taxon>
        <taxon>Lamiales</taxon>
        <taxon>Oleaceae</taxon>
        <taxon>Oleeae</taxon>
        <taxon>Olea</taxon>
    </lineage>
</organism>
<feature type="compositionally biased region" description="Pro residues" evidence="3">
    <location>
        <begin position="13"/>
        <end position="25"/>
    </location>
</feature>
<keyword evidence="6" id="KW-1185">Reference proteome</keyword>
<dbReference type="AlphaFoldDB" id="A0A8S0TPY2"/>
<reference evidence="5 6" key="1">
    <citation type="submission" date="2019-12" db="EMBL/GenBank/DDBJ databases">
        <authorList>
            <person name="Alioto T."/>
            <person name="Alioto T."/>
            <person name="Gomez Garrido J."/>
        </authorList>
    </citation>
    <scope>NUCLEOTIDE SEQUENCE [LARGE SCALE GENOMIC DNA]</scope>
</reference>
<proteinExistence type="predicted"/>
<feature type="region of interest" description="Disordered" evidence="3">
    <location>
        <begin position="1"/>
        <end position="85"/>
    </location>
</feature>
<protein>
    <submittedName>
        <fullName evidence="5">Uncharacterized protein LOC111395779</fullName>
    </submittedName>
</protein>
<dbReference type="Proteomes" id="UP000594638">
    <property type="component" value="Unassembled WGS sequence"/>
</dbReference>
<dbReference type="InterPro" id="IPR012935">
    <property type="entry name" value="NuBaID_N"/>
</dbReference>
<evidence type="ECO:0000256" key="2">
    <source>
        <dbReference type="ARBA" id="ARBA00023242"/>
    </source>
</evidence>
<dbReference type="PANTHER" id="PTHR15835">
    <property type="entry name" value="NUCLEAR-INTERACTING PARTNER OF ALK"/>
    <property type="match status" value="1"/>
</dbReference>
<gene>
    <name evidence="5" type="ORF">OLEA9_A064921</name>
</gene>
<dbReference type="EMBL" id="CACTIH010007273">
    <property type="protein sequence ID" value="CAA3007317.1"/>
    <property type="molecule type" value="Genomic_DNA"/>
</dbReference>
<dbReference type="GO" id="GO:0008270">
    <property type="term" value="F:zinc ion binding"/>
    <property type="evidence" value="ECO:0007669"/>
    <property type="project" value="InterPro"/>
</dbReference>
<evidence type="ECO:0000313" key="5">
    <source>
        <dbReference type="EMBL" id="CAA3007317.1"/>
    </source>
</evidence>
<evidence type="ECO:0000256" key="3">
    <source>
        <dbReference type="SAM" id="MobiDB-lite"/>
    </source>
</evidence>
<comment type="caution">
    <text evidence="5">The sequence shown here is derived from an EMBL/GenBank/DDBJ whole genome shotgun (WGS) entry which is preliminary data.</text>
</comment>
<evidence type="ECO:0000313" key="6">
    <source>
        <dbReference type="Proteomes" id="UP000594638"/>
    </source>
</evidence>